<dbReference type="InterPro" id="IPR009057">
    <property type="entry name" value="Homeodomain-like_sf"/>
</dbReference>
<evidence type="ECO:0000313" key="4">
    <source>
        <dbReference type="Proteomes" id="UP000694546"/>
    </source>
</evidence>
<protein>
    <recommendedName>
        <fullName evidence="5">Transposase Tc1-like domain-containing protein</fullName>
    </recommendedName>
</protein>
<evidence type="ECO:0000259" key="2">
    <source>
        <dbReference type="Pfam" id="PF13518"/>
    </source>
</evidence>
<evidence type="ECO:0008006" key="5">
    <source>
        <dbReference type="Google" id="ProtNLM"/>
    </source>
</evidence>
<evidence type="ECO:0000259" key="1">
    <source>
        <dbReference type="Pfam" id="PF01498"/>
    </source>
</evidence>
<dbReference type="Proteomes" id="UP000694546">
    <property type="component" value="Chromosome 4"/>
</dbReference>
<dbReference type="OMA" id="HILPPEC"/>
<dbReference type="InterPro" id="IPR002492">
    <property type="entry name" value="Transposase_Tc1-like"/>
</dbReference>
<proteinExistence type="predicted"/>
<name>A0A8C4ZXH5_GADMO</name>
<accession>A0A8C4ZXH5</accession>
<keyword evidence="4" id="KW-1185">Reference proteome</keyword>
<dbReference type="GeneTree" id="ENSGT00940000177764"/>
<dbReference type="GO" id="GO:0006313">
    <property type="term" value="P:DNA transposition"/>
    <property type="evidence" value="ECO:0007669"/>
    <property type="project" value="InterPro"/>
</dbReference>
<reference evidence="3" key="1">
    <citation type="submission" date="2025-08" db="UniProtKB">
        <authorList>
            <consortium name="Ensembl"/>
        </authorList>
    </citation>
    <scope>IDENTIFICATION</scope>
</reference>
<dbReference type="Ensembl" id="ENSGMOT00000074698.1">
    <property type="protein sequence ID" value="ENSGMOP00000022920.1"/>
    <property type="gene ID" value="ENSGMOG00000027914.1"/>
</dbReference>
<dbReference type="Pfam" id="PF01498">
    <property type="entry name" value="HTH_Tnp_Tc3_2"/>
    <property type="match status" value="1"/>
</dbReference>
<evidence type="ECO:0000313" key="3">
    <source>
        <dbReference type="Ensembl" id="ENSGMOP00000022920.1"/>
    </source>
</evidence>
<dbReference type="AlphaFoldDB" id="A0A8C4ZXH5"/>
<dbReference type="SUPFAM" id="SSF46689">
    <property type="entry name" value="Homeodomain-like"/>
    <property type="match status" value="1"/>
</dbReference>
<dbReference type="GO" id="GO:0003677">
    <property type="term" value="F:DNA binding"/>
    <property type="evidence" value="ECO:0007669"/>
    <property type="project" value="InterPro"/>
</dbReference>
<sequence>MKNLPNLFWELQGGVSQNQVAALFGVSPSTLSKLKAKFHIMGDVKDRPRSGRPKKTTPQEDHFITLSALRCRRLPSTDLQSRFAGRYVRRIFAQTIRNRLHAANLRSHRAARSPAMTALHRQARLRWCQQHILPPECGCGEDGMAC</sequence>
<dbReference type="GO" id="GO:0015074">
    <property type="term" value="P:DNA integration"/>
    <property type="evidence" value="ECO:0007669"/>
    <property type="project" value="InterPro"/>
</dbReference>
<reference evidence="3" key="2">
    <citation type="submission" date="2025-09" db="UniProtKB">
        <authorList>
            <consortium name="Ensembl"/>
        </authorList>
    </citation>
    <scope>IDENTIFICATION</scope>
</reference>
<feature type="domain" description="Insertion element IS150 protein InsJ-like helix-turn-helix" evidence="2">
    <location>
        <begin position="12"/>
        <end position="54"/>
    </location>
</feature>
<dbReference type="InterPro" id="IPR055247">
    <property type="entry name" value="InsJ-like_HTH"/>
</dbReference>
<organism evidence="3 4">
    <name type="scientific">Gadus morhua</name>
    <name type="common">Atlantic cod</name>
    <dbReference type="NCBI Taxonomy" id="8049"/>
    <lineage>
        <taxon>Eukaryota</taxon>
        <taxon>Metazoa</taxon>
        <taxon>Chordata</taxon>
        <taxon>Craniata</taxon>
        <taxon>Vertebrata</taxon>
        <taxon>Euteleostomi</taxon>
        <taxon>Actinopterygii</taxon>
        <taxon>Neopterygii</taxon>
        <taxon>Teleostei</taxon>
        <taxon>Neoteleostei</taxon>
        <taxon>Acanthomorphata</taxon>
        <taxon>Zeiogadaria</taxon>
        <taxon>Gadariae</taxon>
        <taxon>Gadiformes</taxon>
        <taxon>Gadoidei</taxon>
        <taxon>Gadidae</taxon>
        <taxon>Gadus</taxon>
    </lineage>
</organism>
<feature type="domain" description="Transposase Tc1-like" evidence="1">
    <location>
        <begin position="72"/>
        <end position="131"/>
    </location>
</feature>
<dbReference type="Pfam" id="PF13518">
    <property type="entry name" value="HTH_28"/>
    <property type="match status" value="1"/>
</dbReference>